<evidence type="ECO:0000313" key="1">
    <source>
        <dbReference type="EMBL" id="MPN34965.1"/>
    </source>
</evidence>
<proteinExistence type="predicted"/>
<gene>
    <name evidence="1" type="ORF">SDC9_182459</name>
</gene>
<name>A0A645H7I3_9ZZZZ</name>
<dbReference type="AlphaFoldDB" id="A0A645H7I3"/>
<organism evidence="1">
    <name type="scientific">bioreactor metagenome</name>
    <dbReference type="NCBI Taxonomy" id="1076179"/>
    <lineage>
        <taxon>unclassified sequences</taxon>
        <taxon>metagenomes</taxon>
        <taxon>ecological metagenomes</taxon>
    </lineage>
</organism>
<protein>
    <submittedName>
        <fullName evidence="1">Uncharacterized protein</fullName>
    </submittedName>
</protein>
<reference evidence="1" key="1">
    <citation type="submission" date="2019-08" db="EMBL/GenBank/DDBJ databases">
        <authorList>
            <person name="Kucharzyk K."/>
            <person name="Murdoch R.W."/>
            <person name="Higgins S."/>
            <person name="Loffler F."/>
        </authorList>
    </citation>
    <scope>NUCLEOTIDE SEQUENCE</scope>
</reference>
<sequence length="176" mass="18761">MDAGQFAPGLARAQTFDETIAQARIVHIDDPGPPATAKLFLAQAEQAAGCRVGGVDATIRPGEDDRLTGIVVDQPQTLLALPEPSLILLAHADIEMRTDGAQRTPRGIPFEDLAVVQDPDPVAVAMADAMFRFVGRRPAAEMRDPGGLGPRPVFRVQAAAPAIDVGRQSFRRLAQH</sequence>
<accession>A0A645H7I3</accession>
<comment type="caution">
    <text evidence="1">The sequence shown here is derived from an EMBL/GenBank/DDBJ whole genome shotgun (WGS) entry which is preliminary data.</text>
</comment>
<dbReference type="EMBL" id="VSSQ01088274">
    <property type="protein sequence ID" value="MPN34965.1"/>
    <property type="molecule type" value="Genomic_DNA"/>
</dbReference>